<comment type="caution">
    <text evidence="2">The sequence shown here is derived from an EMBL/GenBank/DDBJ whole genome shotgun (WGS) entry which is preliminary data.</text>
</comment>
<reference evidence="2" key="1">
    <citation type="journal article" date="2016" name="Front. Microbiol.">
        <title>Genome Sequence of the Piezophilic, Mesophilic Sulfate-Reducing Bacterium Desulfovibrio indicus J2T.</title>
        <authorList>
            <person name="Cao J."/>
            <person name="Maignien L."/>
            <person name="Shao Z."/>
            <person name="Alain K."/>
            <person name="Jebbar M."/>
        </authorList>
    </citation>
    <scope>NUCLEOTIDE SEQUENCE</scope>
    <source>
        <strain evidence="2">JCM 32048</strain>
    </source>
</reference>
<accession>A0AA37M997</accession>
<protein>
    <submittedName>
        <fullName evidence="2">Uncharacterized protein</fullName>
    </submittedName>
</protein>
<evidence type="ECO:0000256" key="1">
    <source>
        <dbReference type="SAM" id="MobiDB-lite"/>
    </source>
</evidence>
<gene>
    <name evidence="2" type="ORF">MPEAHAMD_7106</name>
</gene>
<dbReference type="AlphaFoldDB" id="A0AA37M997"/>
<dbReference type="EMBL" id="BPQJ01000090">
    <property type="protein sequence ID" value="GJD66907.1"/>
    <property type="molecule type" value="Genomic_DNA"/>
</dbReference>
<sequence length="110" mass="12344">MRRGRNPRRAYDEDGREIALPTAGGARAEGETTISTYCHDCHHHAVVSTDRFLADRSTCSRSSLPDTCIVKGEQSQSLKIHLQKNSIFRRVIRLDLPCLLLAILILQNNS</sequence>
<keyword evidence="3" id="KW-1185">Reference proteome</keyword>
<evidence type="ECO:0000313" key="3">
    <source>
        <dbReference type="Proteomes" id="UP001055286"/>
    </source>
</evidence>
<name>A0AA37M997_9HYPH</name>
<dbReference type="RefSeq" id="WP_099901505.1">
    <property type="nucleotide sequence ID" value="NZ_BPQJ01000090.1"/>
</dbReference>
<reference evidence="2" key="2">
    <citation type="submission" date="2021-08" db="EMBL/GenBank/DDBJ databases">
        <authorList>
            <person name="Tani A."/>
            <person name="Ola A."/>
            <person name="Ogura Y."/>
            <person name="Katsura K."/>
            <person name="Hayashi T."/>
        </authorList>
    </citation>
    <scope>NUCLEOTIDE SEQUENCE</scope>
    <source>
        <strain evidence="2">JCM 32048</strain>
    </source>
</reference>
<proteinExistence type="predicted"/>
<feature type="region of interest" description="Disordered" evidence="1">
    <location>
        <begin position="1"/>
        <end position="27"/>
    </location>
</feature>
<dbReference type="Proteomes" id="UP001055286">
    <property type="component" value="Unassembled WGS sequence"/>
</dbReference>
<evidence type="ECO:0000313" key="2">
    <source>
        <dbReference type="EMBL" id="GJD66907.1"/>
    </source>
</evidence>
<organism evidence="2 3">
    <name type="scientific">Methylobacterium frigidaeris</name>
    <dbReference type="NCBI Taxonomy" id="2038277"/>
    <lineage>
        <taxon>Bacteria</taxon>
        <taxon>Pseudomonadati</taxon>
        <taxon>Pseudomonadota</taxon>
        <taxon>Alphaproteobacteria</taxon>
        <taxon>Hyphomicrobiales</taxon>
        <taxon>Methylobacteriaceae</taxon>
        <taxon>Methylobacterium</taxon>
    </lineage>
</organism>